<evidence type="ECO:0000313" key="10">
    <source>
        <dbReference type="Proteomes" id="UP000093501"/>
    </source>
</evidence>
<reference evidence="10" key="1">
    <citation type="submission" date="2016-07" db="EMBL/GenBank/DDBJ databases">
        <authorList>
            <person name="Florea S."/>
            <person name="Webb J.S."/>
            <person name="Jaromczyk J."/>
            <person name="Schardl C.L."/>
        </authorList>
    </citation>
    <scope>NUCLEOTIDE SEQUENCE [LARGE SCALE GENOMIC DNA]</scope>
    <source>
        <strain evidence="10">IPBSL-7</strain>
    </source>
</reference>
<evidence type="ECO:0000256" key="2">
    <source>
        <dbReference type="ARBA" id="ARBA00022679"/>
    </source>
</evidence>
<comment type="caution">
    <text evidence="9">The sequence shown here is derived from an EMBL/GenBank/DDBJ whole genome shotgun (WGS) entry which is preliminary data.</text>
</comment>
<dbReference type="GO" id="GO:0005829">
    <property type="term" value="C:cytosol"/>
    <property type="evidence" value="ECO:0007669"/>
    <property type="project" value="TreeGrafter"/>
</dbReference>
<dbReference type="CDD" id="cd01164">
    <property type="entry name" value="FruK_PfkB_like"/>
    <property type="match status" value="1"/>
</dbReference>
<feature type="domain" description="Carbohydrate kinase PfkB" evidence="8">
    <location>
        <begin position="18"/>
        <end position="314"/>
    </location>
</feature>
<dbReference type="PANTHER" id="PTHR46566:SF5">
    <property type="entry name" value="1-PHOSPHOFRUCTOKINASE"/>
    <property type="match status" value="1"/>
</dbReference>
<name>A0A1C0AKW6_9ACTN</name>
<accession>A0A1C0AKW6</accession>
<evidence type="ECO:0000256" key="7">
    <source>
        <dbReference type="SAM" id="MobiDB-lite"/>
    </source>
</evidence>
<dbReference type="RefSeq" id="WP_068751808.1">
    <property type="nucleotide sequence ID" value="NZ_MBQD01000022.1"/>
</dbReference>
<dbReference type="Proteomes" id="UP000093501">
    <property type="component" value="Unassembled WGS sequence"/>
</dbReference>
<evidence type="ECO:0000256" key="3">
    <source>
        <dbReference type="ARBA" id="ARBA00022741"/>
    </source>
</evidence>
<dbReference type="GO" id="GO:0008443">
    <property type="term" value="F:phosphofructokinase activity"/>
    <property type="evidence" value="ECO:0007669"/>
    <property type="project" value="TreeGrafter"/>
</dbReference>
<evidence type="ECO:0000256" key="1">
    <source>
        <dbReference type="ARBA" id="ARBA00010688"/>
    </source>
</evidence>
<feature type="region of interest" description="Disordered" evidence="7">
    <location>
        <begin position="95"/>
        <end position="119"/>
    </location>
</feature>
<keyword evidence="4" id="KW-0418">Kinase</keyword>
<keyword evidence="3" id="KW-0547">Nucleotide-binding</keyword>
<dbReference type="GO" id="GO:0005524">
    <property type="term" value="F:ATP binding"/>
    <property type="evidence" value="ECO:0007669"/>
    <property type="project" value="UniProtKB-KW"/>
</dbReference>
<dbReference type="AlphaFoldDB" id="A0A1C0AKW6"/>
<keyword evidence="10" id="KW-1185">Reference proteome</keyword>
<feature type="region of interest" description="Disordered" evidence="7">
    <location>
        <begin position="327"/>
        <end position="353"/>
    </location>
</feature>
<gene>
    <name evidence="9" type="ORF">BCR15_05245</name>
</gene>
<feature type="compositionally biased region" description="Polar residues" evidence="7">
    <location>
        <begin position="99"/>
        <end position="113"/>
    </location>
</feature>
<dbReference type="Gene3D" id="3.40.1190.20">
    <property type="match status" value="1"/>
</dbReference>
<keyword evidence="2 6" id="KW-0808">Transferase</keyword>
<dbReference type="Pfam" id="PF00294">
    <property type="entry name" value="PfkB"/>
    <property type="match status" value="1"/>
</dbReference>
<dbReference type="InterPro" id="IPR029056">
    <property type="entry name" value="Ribokinase-like"/>
</dbReference>
<feature type="compositionally biased region" description="Polar residues" evidence="7">
    <location>
        <begin position="344"/>
        <end position="353"/>
    </location>
</feature>
<dbReference type="EMBL" id="MBQD01000022">
    <property type="protein sequence ID" value="OCL33242.1"/>
    <property type="molecule type" value="Genomic_DNA"/>
</dbReference>
<organism evidence="9 10">
    <name type="scientific">Tessaracoccus lapidicaptus</name>
    <dbReference type="NCBI Taxonomy" id="1427523"/>
    <lineage>
        <taxon>Bacteria</taxon>
        <taxon>Bacillati</taxon>
        <taxon>Actinomycetota</taxon>
        <taxon>Actinomycetes</taxon>
        <taxon>Propionibacteriales</taxon>
        <taxon>Propionibacteriaceae</taxon>
        <taxon>Tessaracoccus</taxon>
    </lineage>
</organism>
<protein>
    <recommendedName>
        <fullName evidence="8">Carbohydrate kinase PfkB domain-containing protein</fullName>
    </recommendedName>
</protein>
<dbReference type="PROSITE" id="PS00584">
    <property type="entry name" value="PFKB_KINASES_2"/>
    <property type="match status" value="1"/>
</dbReference>
<sequence>MDETTQSTTRVVTFTPNPSIDRTVTLDEPLQRGGVQRALTATEQAAGKGVNVAWVVASSGVPAHAVLPFRDDAYLALLGETSPVGMAVSTPAVARHSRTNTTLTEPDGTTTKVNEPGPRLSDGDLAAAEAELLDAARSAEWVVLSGSLPPGAPADWYARLIRRVRAVGCRIAVDTSDDSLDAVVAALADAPIDLLKPNADELAQLTGLALAEPEPGGDVSDIVAAAAALQARGVANVVVTVGGAGAVLVTADGAWRASPPPTEVRSTVGAGDSSVAGFILAHLAGRAPARCLADAVAYGSAAAGLPGTTLPTPTDLSSNAVRVSAVAQEPRPAAPSAVPWQYAPPSSSPATAV</sequence>
<evidence type="ECO:0000313" key="9">
    <source>
        <dbReference type="EMBL" id="OCL33242.1"/>
    </source>
</evidence>
<dbReference type="InterPro" id="IPR017583">
    <property type="entry name" value="Tagatose/fructose_Pkinase"/>
</dbReference>
<dbReference type="PIRSF" id="PIRSF000535">
    <property type="entry name" value="1PFK/6PFK/LacC"/>
    <property type="match status" value="1"/>
</dbReference>
<dbReference type="NCBIfam" id="TIGR03168">
    <property type="entry name" value="1-PFK"/>
    <property type="match status" value="1"/>
</dbReference>
<dbReference type="InterPro" id="IPR002173">
    <property type="entry name" value="Carboh/pur_kinase_PfkB_CS"/>
</dbReference>
<comment type="similarity">
    <text evidence="1">Belongs to the carbohydrate kinase PfkB family.</text>
</comment>
<proteinExistence type="inferred from homology"/>
<evidence type="ECO:0000256" key="6">
    <source>
        <dbReference type="PIRNR" id="PIRNR000535"/>
    </source>
</evidence>
<dbReference type="InterPro" id="IPR011611">
    <property type="entry name" value="PfkB_dom"/>
</dbReference>
<evidence type="ECO:0000256" key="4">
    <source>
        <dbReference type="ARBA" id="ARBA00022777"/>
    </source>
</evidence>
<evidence type="ECO:0000256" key="5">
    <source>
        <dbReference type="ARBA" id="ARBA00022840"/>
    </source>
</evidence>
<evidence type="ECO:0000259" key="8">
    <source>
        <dbReference type="Pfam" id="PF00294"/>
    </source>
</evidence>
<dbReference type="PANTHER" id="PTHR46566">
    <property type="entry name" value="1-PHOSPHOFRUCTOKINASE-RELATED"/>
    <property type="match status" value="1"/>
</dbReference>
<dbReference type="SUPFAM" id="SSF53613">
    <property type="entry name" value="Ribokinase-like"/>
    <property type="match status" value="1"/>
</dbReference>
<keyword evidence="5" id="KW-0067">ATP-binding</keyword>